<keyword evidence="1" id="KW-0547">Nucleotide-binding</keyword>
<dbReference type="NCBIfam" id="TIGR02291">
    <property type="entry name" value="rimK_rel_E_lig"/>
    <property type="match status" value="1"/>
</dbReference>
<sequence length="323" mass="35485">MFKTYSALKKNGVIGINERNVRYVSALNPRKFFYKVDDKEVTKTLATAVGIPTPELYGVIKDARDMKRLSEFMDHPDGFVIKPAQGSQGKGIFVVEGPLKGGWRLSSGRRVDLDDIKFQINNMLSGMYSLGGQPDKALIEYRVKFDDVFGKVSYKGVPDIRVIALKGIPIFSMVRLPTAESDGKANLHKGGVGVGVNIATGLTARAMQFDRLIEIHPDTAHPLEDIQAPFWDDILLMAAKSYDVTGLGYIGVDVVLDREKGPLLLELNARPGISIQIANRRGMREVLERAMALSAVNRTASERVKVAKELALELNPLAVNSSS</sequence>
<dbReference type="PANTHER" id="PTHR21621">
    <property type="entry name" value="RIBOSOMAL PROTEIN S6 MODIFICATION PROTEIN"/>
    <property type="match status" value="1"/>
</dbReference>
<accession>A0ABV3Z3C1</accession>
<organism evidence="3 4">
    <name type="scientific">Hyphococcus lacteus</name>
    <dbReference type="NCBI Taxonomy" id="3143536"/>
    <lineage>
        <taxon>Bacteria</taxon>
        <taxon>Pseudomonadati</taxon>
        <taxon>Pseudomonadota</taxon>
        <taxon>Alphaproteobacteria</taxon>
        <taxon>Parvularculales</taxon>
        <taxon>Parvularculaceae</taxon>
        <taxon>Hyphococcus</taxon>
    </lineage>
</organism>
<dbReference type="SUPFAM" id="SSF56059">
    <property type="entry name" value="Glutathione synthetase ATP-binding domain-like"/>
    <property type="match status" value="1"/>
</dbReference>
<dbReference type="InterPro" id="IPR011761">
    <property type="entry name" value="ATP-grasp"/>
</dbReference>
<dbReference type="InterPro" id="IPR039523">
    <property type="entry name" value="RimK-rel_E_lig_ATP-grasp"/>
</dbReference>
<feature type="domain" description="ATP-grasp" evidence="2">
    <location>
        <begin position="43"/>
        <end position="297"/>
    </location>
</feature>
<dbReference type="InterPro" id="IPR013815">
    <property type="entry name" value="ATP_grasp_subdomain_1"/>
</dbReference>
<dbReference type="RefSeq" id="WP_369313248.1">
    <property type="nucleotide sequence ID" value="NZ_JBEHZE010000001.1"/>
</dbReference>
<dbReference type="Gene3D" id="3.30.1490.20">
    <property type="entry name" value="ATP-grasp fold, A domain"/>
    <property type="match status" value="1"/>
</dbReference>
<evidence type="ECO:0000313" key="3">
    <source>
        <dbReference type="EMBL" id="MEX6633292.1"/>
    </source>
</evidence>
<protein>
    <submittedName>
        <fullName evidence="3">Alpha-L-glutamate ligase-like protein</fullName>
    </submittedName>
</protein>
<proteinExistence type="predicted"/>
<dbReference type="PANTHER" id="PTHR21621:SF0">
    <property type="entry name" value="BETA-CITRYLGLUTAMATE SYNTHASE B-RELATED"/>
    <property type="match status" value="1"/>
</dbReference>
<dbReference type="PROSITE" id="PS50975">
    <property type="entry name" value="ATP_GRASP"/>
    <property type="match status" value="1"/>
</dbReference>
<evidence type="ECO:0000256" key="1">
    <source>
        <dbReference type="PROSITE-ProRule" id="PRU00409"/>
    </source>
</evidence>
<keyword evidence="1" id="KW-0067">ATP-binding</keyword>
<keyword evidence="4" id="KW-1185">Reference proteome</keyword>
<dbReference type="InterPro" id="IPR011758">
    <property type="entry name" value="RimK-rel_E_lig"/>
</dbReference>
<reference evidence="3 4" key="1">
    <citation type="submission" date="2024-05" db="EMBL/GenBank/DDBJ databases">
        <title>Three bacterial strains, DH-69, EH-24, and ECK-19 isolated from coastal sediments.</title>
        <authorList>
            <person name="Ye Y.-Q."/>
            <person name="Du Z.-J."/>
        </authorList>
    </citation>
    <scope>NUCLEOTIDE SEQUENCE [LARGE SCALE GENOMIC DNA]</scope>
    <source>
        <strain evidence="3 4">ECK-19</strain>
    </source>
</reference>
<dbReference type="Pfam" id="PF14397">
    <property type="entry name" value="ATPgrasp_ST"/>
    <property type="match status" value="1"/>
</dbReference>
<gene>
    <name evidence="3" type="ORF">ABFZ84_06990</name>
</gene>
<dbReference type="EMBL" id="JBEHZE010000001">
    <property type="protein sequence ID" value="MEX6633292.1"/>
    <property type="molecule type" value="Genomic_DNA"/>
</dbReference>
<dbReference type="Gene3D" id="3.30.470.20">
    <property type="entry name" value="ATP-grasp fold, B domain"/>
    <property type="match status" value="1"/>
</dbReference>
<comment type="caution">
    <text evidence="3">The sequence shown here is derived from an EMBL/GenBank/DDBJ whole genome shotgun (WGS) entry which is preliminary data.</text>
</comment>
<dbReference type="Proteomes" id="UP001560685">
    <property type="component" value="Unassembled WGS sequence"/>
</dbReference>
<name>A0ABV3Z3C1_9PROT</name>
<evidence type="ECO:0000313" key="4">
    <source>
        <dbReference type="Proteomes" id="UP001560685"/>
    </source>
</evidence>
<evidence type="ECO:0000259" key="2">
    <source>
        <dbReference type="PROSITE" id="PS50975"/>
    </source>
</evidence>